<dbReference type="EMBL" id="QGKW02001660">
    <property type="protein sequence ID" value="KAF2578180.1"/>
    <property type="molecule type" value="Genomic_DNA"/>
</dbReference>
<comment type="caution">
    <text evidence="1">The sequence shown here is derived from an EMBL/GenBank/DDBJ whole genome shotgun (WGS) entry which is preliminary data.</text>
</comment>
<gene>
    <name evidence="1" type="ORF">F2Q68_00003319</name>
</gene>
<sequence length="96" mass="11071">MLNAMGIAPLCYQTHELYRDLVRQVLATAHIGYDNPQARTYENCSFSFMAEGNFCNFCNLRSDGNFCSLSLDQLNEIYEILDERKDVTVENKFTQT</sequence>
<evidence type="ECO:0000313" key="1">
    <source>
        <dbReference type="EMBL" id="KAF2578180.1"/>
    </source>
</evidence>
<proteinExistence type="predicted"/>
<reference evidence="1" key="1">
    <citation type="submission" date="2019-12" db="EMBL/GenBank/DDBJ databases">
        <title>Genome sequencing and annotation of Brassica cretica.</title>
        <authorList>
            <person name="Studholme D.J."/>
            <person name="Sarris P.F."/>
        </authorList>
    </citation>
    <scope>NUCLEOTIDE SEQUENCE</scope>
    <source>
        <strain evidence="1">PFS-001/15</strain>
        <tissue evidence="1">Leaf</tissue>
    </source>
</reference>
<organism evidence="1 2">
    <name type="scientific">Brassica cretica</name>
    <name type="common">Mustard</name>
    <dbReference type="NCBI Taxonomy" id="69181"/>
    <lineage>
        <taxon>Eukaryota</taxon>
        <taxon>Viridiplantae</taxon>
        <taxon>Streptophyta</taxon>
        <taxon>Embryophyta</taxon>
        <taxon>Tracheophyta</taxon>
        <taxon>Spermatophyta</taxon>
        <taxon>Magnoliopsida</taxon>
        <taxon>eudicotyledons</taxon>
        <taxon>Gunneridae</taxon>
        <taxon>Pentapetalae</taxon>
        <taxon>rosids</taxon>
        <taxon>malvids</taxon>
        <taxon>Brassicales</taxon>
        <taxon>Brassicaceae</taxon>
        <taxon>Brassiceae</taxon>
        <taxon>Brassica</taxon>
    </lineage>
</organism>
<protein>
    <submittedName>
        <fullName evidence="1">Uncharacterized protein</fullName>
    </submittedName>
</protein>
<dbReference type="Proteomes" id="UP000712281">
    <property type="component" value="Unassembled WGS sequence"/>
</dbReference>
<evidence type="ECO:0000313" key="2">
    <source>
        <dbReference type="Proteomes" id="UP000712281"/>
    </source>
</evidence>
<accession>A0A8S9J7A6</accession>
<name>A0A8S9J7A6_BRACR</name>
<dbReference type="AlphaFoldDB" id="A0A8S9J7A6"/>